<evidence type="ECO:0000256" key="7">
    <source>
        <dbReference type="ARBA" id="ARBA00022606"/>
    </source>
</evidence>
<evidence type="ECO:0000259" key="26">
    <source>
        <dbReference type="PROSITE" id="PS50113"/>
    </source>
</evidence>
<feature type="domain" description="Response regulatory" evidence="24">
    <location>
        <begin position="502"/>
        <end position="613"/>
    </location>
</feature>
<evidence type="ECO:0000256" key="10">
    <source>
        <dbReference type="ARBA" id="ARBA00022679"/>
    </source>
</evidence>
<evidence type="ECO:0000256" key="22">
    <source>
        <dbReference type="PROSITE-ProRule" id="PRU00169"/>
    </source>
</evidence>
<evidence type="ECO:0000259" key="24">
    <source>
        <dbReference type="PROSITE" id="PS50110"/>
    </source>
</evidence>
<evidence type="ECO:0000256" key="4">
    <source>
        <dbReference type="ARBA" id="ARBA00021740"/>
    </source>
</evidence>
<dbReference type="GO" id="GO:0016301">
    <property type="term" value="F:kinase activity"/>
    <property type="evidence" value="ECO:0007669"/>
    <property type="project" value="UniProtKB-KW"/>
</dbReference>
<proteinExistence type="predicted"/>
<keyword evidence="12" id="KW-0677">Repeat</keyword>
<dbReference type="Proteomes" id="UP001244297">
    <property type="component" value="Unassembled WGS sequence"/>
</dbReference>
<keyword evidence="8" id="KW-0285">Flavoprotein</keyword>
<dbReference type="PROSITE" id="PS50112">
    <property type="entry name" value="PAS"/>
    <property type="match status" value="1"/>
</dbReference>
<dbReference type="InterPro" id="IPR001610">
    <property type="entry name" value="PAC"/>
</dbReference>
<protein>
    <recommendedName>
        <fullName evidence="4">Blue-light-activated histidine kinase</fullName>
        <ecNumber evidence="3">2.7.13.3</ecNumber>
    </recommendedName>
</protein>
<dbReference type="InterPro" id="IPR038318">
    <property type="entry name" value="KdpD_sf"/>
</dbReference>
<dbReference type="InterPro" id="IPR001789">
    <property type="entry name" value="Sig_transdc_resp-reg_receiver"/>
</dbReference>
<evidence type="ECO:0000256" key="21">
    <source>
        <dbReference type="ARBA" id="ARBA00023170"/>
    </source>
</evidence>
<keyword evidence="5" id="KW-0600">Photoreceptor protein</keyword>
<comment type="subcellular location">
    <subcellularLocation>
        <location evidence="2">Membrane</location>
        <topology evidence="2">Multi-pass membrane protein</topology>
    </subcellularLocation>
</comment>
<evidence type="ECO:0000256" key="1">
    <source>
        <dbReference type="ARBA" id="ARBA00000085"/>
    </source>
</evidence>
<dbReference type="InterPro" id="IPR011006">
    <property type="entry name" value="CheY-like_superfamily"/>
</dbReference>
<keyword evidence="28" id="KW-1185">Reference proteome</keyword>
<comment type="caution">
    <text evidence="27">The sequence shown here is derived from an EMBL/GenBank/DDBJ whole genome shotgun (WGS) entry which is preliminary data.</text>
</comment>
<evidence type="ECO:0000313" key="28">
    <source>
        <dbReference type="Proteomes" id="UP001244297"/>
    </source>
</evidence>
<dbReference type="PANTHER" id="PTHR41523:SF8">
    <property type="entry name" value="ETHYLENE RESPONSE SENSOR PROTEIN"/>
    <property type="match status" value="1"/>
</dbReference>
<dbReference type="InterPro" id="IPR011102">
    <property type="entry name" value="Sig_transdc_His_kinase_HWE"/>
</dbReference>
<keyword evidence="13" id="KW-0547">Nucleotide-binding</keyword>
<evidence type="ECO:0000256" key="5">
    <source>
        <dbReference type="ARBA" id="ARBA00022543"/>
    </source>
</evidence>
<evidence type="ECO:0000256" key="2">
    <source>
        <dbReference type="ARBA" id="ARBA00004141"/>
    </source>
</evidence>
<evidence type="ECO:0000256" key="19">
    <source>
        <dbReference type="ARBA" id="ARBA00023026"/>
    </source>
</evidence>
<evidence type="ECO:0000256" key="17">
    <source>
        <dbReference type="ARBA" id="ARBA00022991"/>
    </source>
</evidence>
<dbReference type="InterPro" id="IPR025201">
    <property type="entry name" value="KdpD_TM"/>
</dbReference>
<keyword evidence="11 23" id="KW-0812">Transmembrane</keyword>
<dbReference type="CDD" id="cd00130">
    <property type="entry name" value="PAS"/>
    <property type="match status" value="1"/>
</dbReference>
<dbReference type="InterPro" id="IPR035965">
    <property type="entry name" value="PAS-like_dom_sf"/>
</dbReference>
<dbReference type="EC" id="2.7.13.3" evidence="3"/>
<dbReference type="Gene3D" id="3.40.50.2300">
    <property type="match status" value="1"/>
</dbReference>
<feature type="modified residue" description="4-aspartylphosphate" evidence="22">
    <location>
        <position position="552"/>
    </location>
</feature>
<dbReference type="SUPFAM" id="SSF55785">
    <property type="entry name" value="PYP-like sensor domain (PAS domain)"/>
    <property type="match status" value="1"/>
</dbReference>
<keyword evidence="14 27" id="KW-0418">Kinase</keyword>
<dbReference type="SMART" id="SM00911">
    <property type="entry name" value="HWE_HK"/>
    <property type="match status" value="1"/>
</dbReference>
<dbReference type="EMBL" id="JAUFPT010000087">
    <property type="protein sequence ID" value="MDN3573902.1"/>
    <property type="molecule type" value="Genomic_DNA"/>
</dbReference>
<evidence type="ECO:0000313" key="27">
    <source>
        <dbReference type="EMBL" id="MDN3573902.1"/>
    </source>
</evidence>
<keyword evidence="6 22" id="KW-0597">Phosphoprotein</keyword>
<keyword evidence="9" id="KW-0288">FMN</keyword>
<feature type="transmembrane region" description="Helical" evidence="23">
    <location>
        <begin position="95"/>
        <end position="113"/>
    </location>
</feature>
<feature type="transmembrane region" description="Helical" evidence="23">
    <location>
        <begin position="65"/>
        <end position="83"/>
    </location>
</feature>
<dbReference type="InterPro" id="IPR000700">
    <property type="entry name" value="PAS-assoc_C"/>
</dbReference>
<keyword evidence="15" id="KW-0067">ATP-binding</keyword>
<evidence type="ECO:0000256" key="8">
    <source>
        <dbReference type="ARBA" id="ARBA00022630"/>
    </source>
</evidence>
<keyword evidence="20 23" id="KW-0472">Membrane</keyword>
<evidence type="ECO:0000256" key="12">
    <source>
        <dbReference type="ARBA" id="ARBA00022737"/>
    </source>
</evidence>
<evidence type="ECO:0000256" key="20">
    <source>
        <dbReference type="ARBA" id="ARBA00023136"/>
    </source>
</evidence>
<dbReference type="PROSITE" id="PS50110">
    <property type="entry name" value="RESPONSE_REGULATORY"/>
    <property type="match status" value="1"/>
</dbReference>
<evidence type="ECO:0000256" key="18">
    <source>
        <dbReference type="ARBA" id="ARBA00023012"/>
    </source>
</evidence>
<evidence type="ECO:0000256" key="11">
    <source>
        <dbReference type="ARBA" id="ARBA00022692"/>
    </source>
</evidence>
<keyword evidence="16 23" id="KW-1133">Transmembrane helix</keyword>
<comment type="catalytic activity">
    <reaction evidence="1">
        <text>ATP + protein L-histidine = ADP + protein N-phospho-L-histidine.</text>
        <dbReference type="EC" id="2.7.13.3"/>
    </reaction>
</comment>
<keyword evidence="10" id="KW-0808">Transferase</keyword>
<sequence length="617" mass="67915">MQRASIVERLFRDPPRWVSYPATILLVAAVYGIYRWLWPALQIYPFFLFFPIIIVAAAFFDRGSGYLATILSVLVITFIFPPVDSSLAVEPRNLLALIVFLPAGLALSALLELRHRLLRQTRDALKQARVAEERTEVLLHGLHQSEARFRQFAEAASGALWIRDAQTLRMEWLSPAFDRIYGFPGEELLDANPQCWASLIVPDDRAAALGRLEEVKSGKAVVHEFRVVRASDGAFRWIRSTDFPLFDEHDRVQRIGGIAEDVTEAKLAAEHQGVLLAELQHRVRNIMAQIRSITARTGERAETVSEYADLMAGRLLTFARVQALLTRSANIGARILDIINDELAAQAGHPEQYTLHGPDLVLAPKTAEVLTLAVHELTTNALKYGGLSVPDGRVTARWTTFERGGSSWLGLDWIESGAPTSSPADLSAPRRRGFGSEMIEGRIPYELGGRGELSIHPRGARCRLEFPLRDRSSILETDAPRRAAIYGGLLDMAGEPDLSGHRILVVEDDYYLATDTARALRSVGVEVIGPYPTEEGARTAITNATPTGAILDLNLGDQGPSFVLAAELQTRGVPFIMVTGYDAAVIPAEFETITRLQKPVQIRQIVGALARKLGGAA</sequence>
<reference evidence="28" key="1">
    <citation type="journal article" date="2019" name="Int. J. Syst. Evol. Microbiol.">
        <title>The Global Catalogue of Microorganisms (GCM) 10K type strain sequencing project: providing services to taxonomists for standard genome sequencing and annotation.</title>
        <authorList>
            <consortium name="The Broad Institute Genomics Platform"/>
            <consortium name="The Broad Institute Genome Sequencing Center for Infectious Disease"/>
            <person name="Wu L."/>
            <person name="Ma J."/>
        </authorList>
    </citation>
    <scope>NUCLEOTIDE SEQUENCE [LARGE SCALE GENOMIC DNA]</scope>
    <source>
        <strain evidence="28">CECT 7806</strain>
    </source>
</reference>
<dbReference type="Pfam" id="PF07536">
    <property type="entry name" value="HWE_HK"/>
    <property type="match status" value="1"/>
</dbReference>
<dbReference type="PANTHER" id="PTHR41523">
    <property type="entry name" value="TWO-COMPONENT SYSTEM SENSOR PROTEIN"/>
    <property type="match status" value="1"/>
</dbReference>
<evidence type="ECO:0000256" key="14">
    <source>
        <dbReference type="ARBA" id="ARBA00022777"/>
    </source>
</evidence>
<dbReference type="InterPro" id="IPR013655">
    <property type="entry name" value="PAS_fold_3"/>
</dbReference>
<feature type="domain" description="PAS" evidence="25">
    <location>
        <begin position="145"/>
        <end position="219"/>
    </location>
</feature>
<keyword evidence="19" id="KW-0843">Virulence</keyword>
<keyword evidence="21" id="KW-0675">Receptor</keyword>
<dbReference type="NCBIfam" id="TIGR00229">
    <property type="entry name" value="sensory_box"/>
    <property type="match status" value="1"/>
</dbReference>
<keyword evidence="7" id="KW-0716">Sensory transduction</keyword>
<dbReference type="PROSITE" id="PS50113">
    <property type="entry name" value="PAC"/>
    <property type="match status" value="1"/>
</dbReference>
<evidence type="ECO:0000256" key="15">
    <source>
        <dbReference type="ARBA" id="ARBA00022840"/>
    </source>
</evidence>
<dbReference type="Pfam" id="PF08447">
    <property type="entry name" value="PAS_3"/>
    <property type="match status" value="1"/>
</dbReference>
<dbReference type="InterPro" id="IPR036890">
    <property type="entry name" value="HATPase_C_sf"/>
</dbReference>
<feature type="domain" description="PAC" evidence="26">
    <location>
        <begin position="221"/>
        <end position="274"/>
    </location>
</feature>
<name>A0ABT8AVC0_9HYPH</name>
<dbReference type="RefSeq" id="WP_238291580.1">
    <property type="nucleotide sequence ID" value="NZ_BPQS01000041.1"/>
</dbReference>
<keyword evidence="17" id="KW-0157">Chromophore</keyword>
<keyword evidence="18" id="KW-0902">Two-component regulatory system</keyword>
<dbReference type="SMART" id="SM00091">
    <property type="entry name" value="PAS"/>
    <property type="match status" value="1"/>
</dbReference>
<gene>
    <name evidence="27" type="ORF">QWZ18_25230</name>
</gene>
<evidence type="ECO:0000259" key="25">
    <source>
        <dbReference type="PROSITE" id="PS50112"/>
    </source>
</evidence>
<accession>A0ABT8AVC0</accession>
<dbReference type="SMART" id="SM00086">
    <property type="entry name" value="PAC"/>
    <property type="match status" value="1"/>
</dbReference>
<feature type="transmembrane region" description="Helical" evidence="23">
    <location>
        <begin position="20"/>
        <end position="37"/>
    </location>
</feature>
<dbReference type="SUPFAM" id="SSF52172">
    <property type="entry name" value="CheY-like"/>
    <property type="match status" value="1"/>
</dbReference>
<evidence type="ECO:0000256" key="6">
    <source>
        <dbReference type="ARBA" id="ARBA00022553"/>
    </source>
</evidence>
<dbReference type="Gene3D" id="3.30.565.10">
    <property type="entry name" value="Histidine kinase-like ATPase, C-terminal domain"/>
    <property type="match status" value="1"/>
</dbReference>
<evidence type="ECO:0000256" key="3">
    <source>
        <dbReference type="ARBA" id="ARBA00012438"/>
    </source>
</evidence>
<evidence type="ECO:0000256" key="23">
    <source>
        <dbReference type="SAM" id="Phobius"/>
    </source>
</evidence>
<evidence type="ECO:0000256" key="9">
    <source>
        <dbReference type="ARBA" id="ARBA00022643"/>
    </source>
</evidence>
<organism evidence="27 28">
    <name type="scientific">Methylobacterium longum</name>
    <dbReference type="NCBI Taxonomy" id="767694"/>
    <lineage>
        <taxon>Bacteria</taxon>
        <taxon>Pseudomonadati</taxon>
        <taxon>Pseudomonadota</taxon>
        <taxon>Alphaproteobacteria</taxon>
        <taxon>Hyphomicrobiales</taxon>
        <taxon>Methylobacteriaceae</taxon>
        <taxon>Methylobacterium</taxon>
    </lineage>
</organism>
<feature type="transmembrane region" description="Helical" evidence="23">
    <location>
        <begin position="43"/>
        <end position="60"/>
    </location>
</feature>
<dbReference type="Pfam" id="PF13493">
    <property type="entry name" value="DUF4118"/>
    <property type="match status" value="1"/>
</dbReference>
<dbReference type="Gene3D" id="1.20.120.620">
    <property type="entry name" value="Backbone structure of the membrane domain of e. Coli histidine kinase receptor kdpd"/>
    <property type="match status" value="1"/>
</dbReference>
<evidence type="ECO:0000256" key="16">
    <source>
        <dbReference type="ARBA" id="ARBA00022989"/>
    </source>
</evidence>
<evidence type="ECO:0000256" key="13">
    <source>
        <dbReference type="ARBA" id="ARBA00022741"/>
    </source>
</evidence>
<dbReference type="Gene3D" id="3.30.450.20">
    <property type="entry name" value="PAS domain"/>
    <property type="match status" value="1"/>
</dbReference>
<dbReference type="InterPro" id="IPR000014">
    <property type="entry name" value="PAS"/>
</dbReference>